<feature type="transmembrane region" description="Helical" evidence="10">
    <location>
        <begin position="75"/>
        <end position="98"/>
    </location>
</feature>
<dbReference type="KEGG" id="acep:105620661"/>
<evidence type="ECO:0000256" key="9">
    <source>
        <dbReference type="ARBA" id="ARBA00023224"/>
    </source>
</evidence>
<accession>A0A158NJ32</accession>
<dbReference type="Proteomes" id="UP000005205">
    <property type="component" value="Unassembled WGS sequence"/>
</dbReference>
<dbReference type="EnsemblMetazoa" id="XM_012202150.1">
    <property type="protein sequence ID" value="XP_012057540.1"/>
    <property type="gene ID" value="LOC105620661"/>
</dbReference>
<keyword evidence="2" id="KW-1003">Cell membrane</keyword>
<evidence type="ECO:0000256" key="1">
    <source>
        <dbReference type="ARBA" id="ARBA00004651"/>
    </source>
</evidence>
<evidence type="ECO:0000256" key="6">
    <source>
        <dbReference type="ARBA" id="ARBA00022989"/>
    </source>
</evidence>
<keyword evidence="3" id="KW-0716">Sensory transduction</keyword>
<dbReference type="OrthoDB" id="7542426at2759"/>
<evidence type="ECO:0000256" key="10">
    <source>
        <dbReference type="SAM" id="Phobius"/>
    </source>
</evidence>
<evidence type="ECO:0000313" key="11">
    <source>
        <dbReference type="EnsemblMetazoa" id="XP_012057540.1"/>
    </source>
</evidence>
<evidence type="ECO:0000256" key="4">
    <source>
        <dbReference type="ARBA" id="ARBA00022692"/>
    </source>
</evidence>
<dbReference type="GO" id="GO:0004984">
    <property type="term" value="F:olfactory receptor activity"/>
    <property type="evidence" value="ECO:0007669"/>
    <property type="project" value="InterPro"/>
</dbReference>
<reference evidence="11" key="2">
    <citation type="submission" date="2016-04" db="UniProtKB">
        <authorList>
            <consortium name="EnsemblMetazoa"/>
        </authorList>
    </citation>
    <scope>IDENTIFICATION</scope>
</reference>
<dbReference type="InterPro" id="IPR004117">
    <property type="entry name" value="7tm6_olfct_rcpt"/>
</dbReference>
<evidence type="ECO:0000313" key="12">
    <source>
        <dbReference type="Proteomes" id="UP000005205"/>
    </source>
</evidence>
<gene>
    <name evidence="11" type="primary">105620661</name>
</gene>
<feature type="transmembrane region" description="Helical" evidence="10">
    <location>
        <begin position="110"/>
        <end position="128"/>
    </location>
</feature>
<keyword evidence="8" id="KW-0675">Receptor</keyword>
<name>A0A158NJ32_ATTCE</name>
<evidence type="ECO:0000256" key="7">
    <source>
        <dbReference type="ARBA" id="ARBA00023136"/>
    </source>
</evidence>
<proteinExistence type="predicted"/>
<dbReference type="EMBL" id="ADTU01017402">
    <property type="status" value="NOT_ANNOTATED_CDS"/>
    <property type="molecule type" value="Genomic_DNA"/>
</dbReference>
<evidence type="ECO:0000256" key="5">
    <source>
        <dbReference type="ARBA" id="ARBA00022725"/>
    </source>
</evidence>
<dbReference type="PANTHER" id="PTHR21137">
    <property type="entry name" value="ODORANT RECEPTOR"/>
    <property type="match status" value="1"/>
</dbReference>
<evidence type="ECO:0008006" key="13">
    <source>
        <dbReference type="Google" id="ProtNLM"/>
    </source>
</evidence>
<dbReference type="InParanoid" id="A0A158NJ32"/>
<reference evidence="12" key="1">
    <citation type="journal article" date="2011" name="PLoS Genet.">
        <title>The genome sequence of the leaf-cutter ant Atta cephalotes reveals insights into its obligate symbiotic lifestyle.</title>
        <authorList>
            <person name="Suen G."/>
            <person name="Teiling C."/>
            <person name="Li L."/>
            <person name="Holt C."/>
            <person name="Abouheif E."/>
            <person name="Bornberg-Bauer E."/>
            <person name="Bouffard P."/>
            <person name="Caldera E.J."/>
            <person name="Cash E."/>
            <person name="Cavanaugh A."/>
            <person name="Denas O."/>
            <person name="Elhaik E."/>
            <person name="Fave M.J."/>
            <person name="Gadau J."/>
            <person name="Gibson J.D."/>
            <person name="Graur D."/>
            <person name="Grubbs K.J."/>
            <person name="Hagen D.E."/>
            <person name="Harkins T.T."/>
            <person name="Helmkampf M."/>
            <person name="Hu H."/>
            <person name="Johnson B.R."/>
            <person name="Kim J."/>
            <person name="Marsh S.E."/>
            <person name="Moeller J.A."/>
            <person name="Munoz-Torres M.C."/>
            <person name="Murphy M.C."/>
            <person name="Naughton M.C."/>
            <person name="Nigam S."/>
            <person name="Overson R."/>
            <person name="Rajakumar R."/>
            <person name="Reese J.T."/>
            <person name="Scott J.J."/>
            <person name="Smith C.R."/>
            <person name="Tao S."/>
            <person name="Tsutsui N.D."/>
            <person name="Viljakainen L."/>
            <person name="Wissler L."/>
            <person name="Yandell M.D."/>
            <person name="Zimmer F."/>
            <person name="Taylor J."/>
            <person name="Slater S.C."/>
            <person name="Clifton S.W."/>
            <person name="Warren W.C."/>
            <person name="Elsik C.G."/>
            <person name="Smith C.D."/>
            <person name="Weinstock G.M."/>
            <person name="Gerardo N.M."/>
            <person name="Currie C.R."/>
        </authorList>
    </citation>
    <scope>NUCLEOTIDE SEQUENCE [LARGE SCALE GENOMIC DNA]</scope>
</reference>
<keyword evidence="12" id="KW-1185">Reference proteome</keyword>
<evidence type="ECO:0000256" key="2">
    <source>
        <dbReference type="ARBA" id="ARBA00022475"/>
    </source>
</evidence>
<keyword evidence="4 10" id="KW-0812">Transmembrane</keyword>
<dbReference type="EMBL" id="ADTU01017403">
    <property type="status" value="NOT_ANNOTATED_CDS"/>
    <property type="molecule type" value="Genomic_DNA"/>
</dbReference>
<protein>
    <recommendedName>
        <fullName evidence="13">Odorant receptor</fullName>
    </recommendedName>
</protein>
<dbReference type="GO" id="GO:0005886">
    <property type="term" value="C:plasma membrane"/>
    <property type="evidence" value="ECO:0007669"/>
    <property type="project" value="UniProtKB-SubCell"/>
</dbReference>
<keyword evidence="7 10" id="KW-0472">Membrane</keyword>
<keyword evidence="5" id="KW-0552">Olfaction</keyword>
<keyword evidence="9" id="KW-0807">Transducer</keyword>
<keyword evidence="6 10" id="KW-1133">Transmembrane helix</keyword>
<comment type="subcellular location">
    <subcellularLocation>
        <location evidence="1">Cell membrane</location>
        <topology evidence="1">Multi-pass membrane protein</topology>
    </subcellularLocation>
</comment>
<dbReference type="GO" id="GO:0007165">
    <property type="term" value="P:signal transduction"/>
    <property type="evidence" value="ECO:0007669"/>
    <property type="project" value="UniProtKB-KW"/>
</dbReference>
<sequence length="204" mass="23206">MGITTVLATETLALAYFYHVCGMFEIVSYRIEHVFDEVFSITSKRCCPYCANIIGAIHIHRRATQFVEFLRSGFVISYFFLLCLGVISLTANLLRLFLATQYLSNLEECITAILFVLGHICYIFFGNYTSQKLIDQSTDVFYKIYVSQWYNAPLHAQKLLLFMMQQTIKGTAISVGGIFIPSLEGFATIFSMSVSYFTVIYSIV</sequence>
<dbReference type="GO" id="GO:0005549">
    <property type="term" value="F:odorant binding"/>
    <property type="evidence" value="ECO:0007669"/>
    <property type="project" value="InterPro"/>
</dbReference>
<organism evidence="11 12">
    <name type="scientific">Atta cephalotes</name>
    <name type="common">Leafcutter ant</name>
    <dbReference type="NCBI Taxonomy" id="12957"/>
    <lineage>
        <taxon>Eukaryota</taxon>
        <taxon>Metazoa</taxon>
        <taxon>Ecdysozoa</taxon>
        <taxon>Arthropoda</taxon>
        <taxon>Hexapoda</taxon>
        <taxon>Insecta</taxon>
        <taxon>Pterygota</taxon>
        <taxon>Neoptera</taxon>
        <taxon>Endopterygota</taxon>
        <taxon>Hymenoptera</taxon>
        <taxon>Apocrita</taxon>
        <taxon>Aculeata</taxon>
        <taxon>Formicoidea</taxon>
        <taxon>Formicidae</taxon>
        <taxon>Myrmicinae</taxon>
        <taxon>Atta</taxon>
    </lineage>
</organism>
<dbReference type="Pfam" id="PF02949">
    <property type="entry name" value="7tm_6"/>
    <property type="match status" value="1"/>
</dbReference>
<evidence type="ECO:0000256" key="3">
    <source>
        <dbReference type="ARBA" id="ARBA00022606"/>
    </source>
</evidence>
<dbReference type="AlphaFoldDB" id="A0A158NJ32"/>
<evidence type="ECO:0000256" key="8">
    <source>
        <dbReference type="ARBA" id="ARBA00023170"/>
    </source>
</evidence>
<dbReference type="PANTHER" id="PTHR21137:SF35">
    <property type="entry name" value="ODORANT RECEPTOR 19A-RELATED"/>
    <property type="match status" value="1"/>
</dbReference>